<comment type="domain">
    <text evidence="12">The C-terminal coiled-coil domain is crucial for aminoacylation activity.</text>
</comment>
<comment type="similarity">
    <text evidence="11 12">Belongs to the class-I aminoacyl-tRNA synthetase family. ValS type 1 subfamily.</text>
</comment>
<dbReference type="InterPro" id="IPR013155">
    <property type="entry name" value="M/V/L/I-tRNA-synth_anticd-bd"/>
</dbReference>
<feature type="region of interest" description="Disordered" evidence="13">
    <location>
        <begin position="410"/>
        <end position="431"/>
    </location>
</feature>
<comment type="caution">
    <text evidence="17">The sequence shown here is derived from an EMBL/GenBank/DDBJ whole genome shotgun (WGS) entry which is preliminary data.</text>
</comment>
<dbReference type="FunFam" id="1.10.287.380:FF:000001">
    <property type="entry name" value="Valine--tRNA ligase"/>
    <property type="match status" value="1"/>
</dbReference>
<dbReference type="GO" id="GO:0005829">
    <property type="term" value="C:cytosol"/>
    <property type="evidence" value="ECO:0007669"/>
    <property type="project" value="TreeGrafter"/>
</dbReference>
<evidence type="ECO:0000259" key="14">
    <source>
        <dbReference type="Pfam" id="PF00133"/>
    </source>
</evidence>
<dbReference type="SUPFAM" id="SSF47323">
    <property type="entry name" value="Anticodon-binding domain of a subclass of class I aminoacyl-tRNA synthetases"/>
    <property type="match status" value="1"/>
</dbReference>
<evidence type="ECO:0000313" key="18">
    <source>
        <dbReference type="Proteomes" id="UP000474757"/>
    </source>
</evidence>
<keyword evidence="9 12" id="KW-0030">Aminoacyl-tRNA synthetase</keyword>
<dbReference type="Pfam" id="PF08264">
    <property type="entry name" value="Anticodon_1"/>
    <property type="match status" value="1"/>
</dbReference>
<evidence type="ECO:0000256" key="13">
    <source>
        <dbReference type="SAM" id="MobiDB-lite"/>
    </source>
</evidence>
<comment type="domain">
    <text evidence="12">ValRS has two distinct active sites: one for aminoacylation and one for editing. The misactivated threonine is translocated from the active site to the editing site.</text>
</comment>
<evidence type="ECO:0000256" key="5">
    <source>
        <dbReference type="ARBA" id="ARBA00022741"/>
    </source>
</evidence>
<dbReference type="GO" id="GO:0006438">
    <property type="term" value="P:valyl-tRNA aminoacylation"/>
    <property type="evidence" value="ECO:0007669"/>
    <property type="project" value="UniProtKB-UniRule"/>
</dbReference>
<dbReference type="PRINTS" id="PR00986">
    <property type="entry name" value="TRNASYNTHVAL"/>
</dbReference>
<keyword evidence="7 12" id="KW-0648">Protein biosynthesis</keyword>
<keyword evidence="18" id="KW-1185">Reference proteome</keyword>
<dbReference type="HAMAP" id="MF_02004">
    <property type="entry name" value="Val_tRNA_synth_type1"/>
    <property type="match status" value="1"/>
</dbReference>
<dbReference type="EMBL" id="JAAGAB010000004">
    <property type="protein sequence ID" value="NDV02455.1"/>
    <property type="molecule type" value="Genomic_DNA"/>
</dbReference>
<dbReference type="GO" id="GO:0004832">
    <property type="term" value="F:valine-tRNA ligase activity"/>
    <property type="evidence" value="ECO:0007669"/>
    <property type="project" value="UniProtKB-UniRule"/>
</dbReference>
<dbReference type="Gene3D" id="1.10.730.10">
    <property type="entry name" value="Isoleucyl-tRNA Synthetase, Domain 1"/>
    <property type="match status" value="1"/>
</dbReference>
<sequence length="1063" mass="118363">MAMDKTFDTSAAEPRLYAAWEEAGAFKAGAGKRREETFTIMIPPPNVTGALHMGHGFNNTLQDILTRWHRMRGFDTLWQPGQDHAGIATQLQVEKQLAATQQPTRAELGRAAFIAKVWEWKGDYGGRIINQLRRLGASCDWSRNAFTMAGAPGDPRTGHENSPDFHDAVIKVFVDLYGKGLIYRGKRLVNWDPHFETAISDLEVENIETAGHMWHFKYPLAGGETYEYIERDEDGTELFRETRDYISIATTRPETMLGDGAVAVHPSDERYAPIVGKLCEIPVGPKESRRLIPIITDEYPDPTFGSGAVKITGAHDFNDYGVASRGGIPMYRLMDTKGRMRADGAPYAEAAARAQEIANGDSFTGEEVDGLNLVPDHLRGMDRFEARKAVVQEITDEGLAVMTEVTDPRLGKKAETAPVAPEEGGEARDESQNFVPLVEEKLIMQPYGDRSKVVVEPMLTDQWFVDAEKLAGPALEAVRSGAVTIMPESGEKTFYHWLENIEPWCISRQLWWGHRVPVWYGLDLSAPDFKDDEGDGELDQVELMRLLSEGGMLHRGDVARCAASLDEVRDGFFDANADVPAPISHARVIEVEDKHEAIHRFAEGLAEYNVSQDLTKLVYPVWRDTDVLDTWFSSGLWPFGTLGWPENTEELRKYFPSDVLITGQDILFFWVARMMMMSQAVLGENPFHTVYLHQLVRDEKGKKMSKTVGNVVDPLDMVDEFGADALRFTMAQMAAIGGVLKFSRERITGFRNFGTKLWNACRFAEMNGVFEADVPCTPGARPVHAEQTVNKWILGETGRVREEVDAALAAYRFNDAANALYAFVWGRVCDWYVEFSKPLLLDGPPEIQAETRATMRFVLEQCVTMLHPIMPFITEELWGVMGNHDQMLILTPWPEYTADELIDPAADAEMNQAIALIEAVRSARSQMNVPAGLYVPLLELEADAAAQEAFTRNETLIKRLARIDSLTPATEAPKGALTVAVRGASYAIPLADIIDVEAEKARLSKAMDKLKKEIGGLSGRLNNPKFAESAPEEVVEETRANLAARQEEEAQLSTALARLAEIG</sequence>
<comment type="catalytic activity">
    <reaction evidence="10 12">
        <text>tRNA(Val) + L-valine + ATP = L-valyl-tRNA(Val) + AMP + diphosphate</text>
        <dbReference type="Rhea" id="RHEA:10704"/>
        <dbReference type="Rhea" id="RHEA-COMP:9672"/>
        <dbReference type="Rhea" id="RHEA-COMP:9708"/>
        <dbReference type="ChEBI" id="CHEBI:30616"/>
        <dbReference type="ChEBI" id="CHEBI:33019"/>
        <dbReference type="ChEBI" id="CHEBI:57762"/>
        <dbReference type="ChEBI" id="CHEBI:78442"/>
        <dbReference type="ChEBI" id="CHEBI:78537"/>
        <dbReference type="ChEBI" id="CHEBI:456215"/>
        <dbReference type="EC" id="6.1.1.9"/>
    </reaction>
</comment>
<dbReference type="InterPro" id="IPR002300">
    <property type="entry name" value="aa-tRNA-synth_Ia"/>
</dbReference>
<dbReference type="SUPFAM" id="SSF52374">
    <property type="entry name" value="Nucleotidylyl transferase"/>
    <property type="match status" value="1"/>
</dbReference>
<evidence type="ECO:0000256" key="4">
    <source>
        <dbReference type="ARBA" id="ARBA00022598"/>
    </source>
</evidence>
<feature type="domain" description="Aminoacyl-tRNA synthetase class Ia" evidence="14">
    <location>
        <begin position="16"/>
        <end position="521"/>
    </location>
</feature>
<feature type="short sequence motif" description="'HIGH' region" evidence="12">
    <location>
        <begin position="45"/>
        <end position="55"/>
    </location>
</feature>
<dbReference type="CDD" id="cd07962">
    <property type="entry name" value="Anticodon_Ia_Val"/>
    <property type="match status" value="1"/>
</dbReference>
<dbReference type="SUPFAM" id="SSF50677">
    <property type="entry name" value="ValRS/IleRS/LeuRS editing domain"/>
    <property type="match status" value="1"/>
</dbReference>
<dbReference type="InterPro" id="IPR019499">
    <property type="entry name" value="Val-tRNA_synth_tRNA-bd"/>
</dbReference>
<keyword evidence="3 12" id="KW-0963">Cytoplasm</keyword>
<dbReference type="InterPro" id="IPR010978">
    <property type="entry name" value="tRNA-bd_arm"/>
</dbReference>
<keyword evidence="8 12" id="KW-0175">Coiled coil</keyword>
<name>A0A6B2JX14_9RHOB</name>
<dbReference type="Gene3D" id="3.90.740.10">
    <property type="entry name" value="Valyl/Leucyl/Isoleucyl-tRNA synthetase, editing domain"/>
    <property type="match status" value="1"/>
</dbReference>
<feature type="binding site" evidence="12">
    <location>
        <position position="706"/>
    </location>
    <ligand>
        <name>ATP</name>
        <dbReference type="ChEBI" id="CHEBI:30616"/>
    </ligand>
</feature>
<evidence type="ECO:0000259" key="16">
    <source>
        <dbReference type="Pfam" id="PF10458"/>
    </source>
</evidence>
<dbReference type="Proteomes" id="UP000474757">
    <property type="component" value="Unassembled WGS sequence"/>
</dbReference>
<evidence type="ECO:0000256" key="11">
    <source>
        <dbReference type="ARBA" id="ARBA00060830"/>
    </source>
</evidence>
<dbReference type="InterPro" id="IPR037118">
    <property type="entry name" value="Val-tRNA_synth_C_sf"/>
</dbReference>
<feature type="domain" description="Aminoacyl-tRNA synthetase class Ia" evidence="14">
    <location>
        <begin position="617"/>
        <end position="736"/>
    </location>
</feature>
<comment type="subcellular location">
    <subcellularLocation>
        <location evidence="1 12">Cytoplasm</location>
    </subcellularLocation>
</comment>
<dbReference type="AlphaFoldDB" id="A0A6B2JX14"/>
<dbReference type="PANTHER" id="PTHR11946:SF93">
    <property type="entry name" value="VALINE--TRNA LIGASE, CHLOROPLASTIC_MITOCHONDRIAL 2"/>
    <property type="match status" value="1"/>
</dbReference>
<comment type="subunit">
    <text evidence="2 12">Monomer.</text>
</comment>
<evidence type="ECO:0000256" key="3">
    <source>
        <dbReference type="ARBA" id="ARBA00022490"/>
    </source>
</evidence>
<evidence type="ECO:0000256" key="10">
    <source>
        <dbReference type="ARBA" id="ARBA00047552"/>
    </source>
</evidence>
<reference evidence="17 18" key="1">
    <citation type="submission" date="2020-02" db="EMBL/GenBank/DDBJ databases">
        <title>Pseudoroseicyclus tamarix, sp. nov., isolated from offshore sediment of a Tamarix chinensis forest.</title>
        <authorList>
            <person name="Gai Y."/>
        </authorList>
    </citation>
    <scope>NUCLEOTIDE SEQUENCE [LARGE SCALE GENOMIC DNA]</scope>
    <source>
        <strain evidence="17 18">CLL3-39</strain>
    </source>
</reference>
<feature type="short sequence motif" description="'KMSKS' region" evidence="12">
    <location>
        <begin position="703"/>
        <end position="707"/>
    </location>
</feature>
<evidence type="ECO:0000259" key="15">
    <source>
        <dbReference type="Pfam" id="PF08264"/>
    </source>
</evidence>
<evidence type="ECO:0000313" key="17">
    <source>
        <dbReference type="EMBL" id="NDV02455.1"/>
    </source>
</evidence>
<dbReference type="InterPro" id="IPR009008">
    <property type="entry name" value="Val/Leu/Ile-tRNA-synth_edit"/>
</dbReference>
<evidence type="ECO:0000256" key="2">
    <source>
        <dbReference type="ARBA" id="ARBA00011245"/>
    </source>
</evidence>
<feature type="domain" description="Valyl-tRNA synthetase tRNA-binding arm" evidence="16">
    <location>
        <begin position="995"/>
        <end position="1060"/>
    </location>
</feature>
<feature type="domain" description="Methionyl/Valyl/Leucyl/Isoleucyl-tRNA synthetase anticodon-binding" evidence="15">
    <location>
        <begin position="790"/>
        <end position="932"/>
    </location>
</feature>
<dbReference type="Pfam" id="PF10458">
    <property type="entry name" value="Val_tRNA-synt_C"/>
    <property type="match status" value="1"/>
</dbReference>
<comment type="function">
    <text evidence="12">Catalyzes the attachment of valine to tRNA(Val). As ValRS can inadvertently accommodate and process structurally similar amino acids such as threonine, to avoid such errors, it has a 'posttransfer' editing activity that hydrolyzes mischarged Thr-tRNA(Val) in a tRNA-dependent manner.</text>
</comment>
<dbReference type="InterPro" id="IPR009080">
    <property type="entry name" value="tRNAsynth_Ia_anticodon-bd"/>
</dbReference>
<dbReference type="InterPro" id="IPR002303">
    <property type="entry name" value="Valyl-tRNA_ligase"/>
</dbReference>
<keyword evidence="4 12" id="KW-0436">Ligase</keyword>
<accession>A0A6B2JX14</accession>
<evidence type="ECO:0000256" key="1">
    <source>
        <dbReference type="ARBA" id="ARBA00004496"/>
    </source>
</evidence>
<evidence type="ECO:0000256" key="6">
    <source>
        <dbReference type="ARBA" id="ARBA00022840"/>
    </source>
</evidence>
<proteinExistence type="inferred from homology"/>
<dbReference type="RefSeq" id="WP_163895452.1">
    <property type="nucleotide sequence ID" value="NZ_JAAFYS010000004.1"/>
</dbReference>
<dbReference type="InterPro" id="IPR033705">
    <property type="entry name" value="Anticodon_Ia_Val"/>
</dbReference>
<evidence type="ECO:0000256" key="9">
    <source>
        <dbReference type="ARBA" id="ARBA00023146"/>
    </source>
</evidence>
<dbReference type="Gene3D" id="3.40.50.620">
    <property type="entry name" value="HUPs"/>
    <property type="match status" value="2"/>
</dbReference>
<dbReference type="InterPro" id="IPR014729">
    <property type="entry name" value="Rossmann-like_a/b/a_fold"/>
</dbReference>
<organism evidence="17 18">
    <name type="scientific">Pseudoroseicyclus tamaricis</name>
    <dbReference type="NCBI Taxonomy" id="2705421"/>
    <lineage>
        <taxon>Bacteria</taxon>
        <taxon>Pseudomonadati</taxon>
        <taxon>Pseudomonadota</taxon>
        <taxon>Alphaproteobacteria</taxon>
        <taxon>Rhodobacterales</taxon>
        <taxon>Paracoccaceae</taxon>
        <taxon>Pseudoroseicyclus</taxon>
    </lineage>
</organism>
<evidence type="ECO:0000256" key="7">
    <source>
        <dbReference type="ARBA" id="ARBA00022917"/>
    </source>
</evidence>
<dbReference type="GO" id="GO:0005524">
    <property type="term" value="F:ATP binding"/>
    <property type="evidence" value="ECO:0007669"/>
    <property type="project" value="UniProtKB-UniRule"/>
</dbReference>
<protein>
    <recommendedName>
        <fullName evidence="12">Valine--tRNA ligase</fullName>
        <ecNumber evidence="12">6.1.1.9</ecNumber>
    </recommendedName>
    <alternativeName>
        <fullName evidence="12">Valyl-tRNA synthetase</fullName>
        <shortName evidence="12">ValRS</shortName>
    </alternativeName>
</protein>
<dbReference type="PROSITE" id="PS00178">
    <property type="entry name" value="AA_TRNA_LIGASE_I"/>
    <property type="match status" value="1"/>
</dbReference>
<keyword evidence="6 12" id="KW-0067">ATP-binding</keyword>
<dbReference type="NCBIfam" id="NF004349">
    <property type="entry name" value="PRK05729.1"/>
    <property type="match status" value="1"/>
</dbReference>
<dbReference type="PANTHER" id="PTHR11946">
    <property type="entry name" value="VALYL-TRNA SYNTHETASES"/>
    <property type="match status" value="1"/>
</dbReference>
<dbReference type="EC" id="6.1.1.9" evidence="12"/>
<dbReference type="Pfam" id="PF00133">
    <property type="entry name" value="tRNA-synt_1"/>
    <property type="match status" value="2"/>
</dbReference>
<gene>
    <name evidence="12" type="primary">valS</name>
    <name evidence="17" type="ORF">GZA08_15905</name>
</gene>
<evidence type="ECO:0000256" key="12">
    <source>
        <dbReference type="HAMAP-Rule" id="MF_02004"/>
    </source>
</evidence>
<dbReference type="InterPro" id="IPR001412">
    <property type="entry name" value="aa-tRNA-synth_I_CS"/>
</dbReference>
<keyword evidence="5 12" id="KW-0547">Nucleotide-binding</keyword>
<dbReference type="GO" id="GO:0002161">
    <property type="term" value="F:aminoacyl-tRNA deacylase activity"/>
    <property type="evidence" value="ECO:0007669"/>
    <property type="project" value="InterPro"/>
</dbReference>
<dbReference type="SUPFAM" id="SSF46589">
    <property type="entry name" value="tRNA-binding arm"/>
    <property type="match status" value="1"/>
</dbReference>
<evidence type="ECO:0000256" key="8">
    <source>
        <dbReference type="ARBA" id="ARBA00023054"/>
    </source>
</evidence>
<dbReference type="Gene3D" id="1.10.287.380">
    <property type="entry name" value="Valyl-tRNA synthetase, C-terminal domain"/>
    <property type="match status" value="1"/>
</dbReference>
<dbReference type="FunFam" id="3.40.50.620:FF:000032">
    <property type="entry name" value="Valine--tRNA ligase"/>
    <property type="match status" value="1"/>
</dbReference>